<proteinExistence type="predicted"/>
<evidence type="ECO:0000313" key="5">
    <source>
        <dbReference type="EMBL" id="ABO54170.1"/>
    </source>
</evidence>
<keyword evidence="2" id="KW-0238">DNA-binding</keyword>
<dbReference type="PANTHER" id="PTHR40661">
    <property type="match status" value="1"/>
</dbReference>
<gene>
    <name evidence="5" type="ordered locus">Bcep1808_1159</name>
</gene>
<sequence>MPSEYSSPMDDIHKRIKAKRLEKGLSMQQLATAVGLKGWQSVQQWEKPDDEGGTAPRRDKLQKVADALGVTAEWLQFGAPAPENRDQARQVVHLRDEVEIPRFDARASMGPGAIIPENDTIVEFVRVTKSWIREALPTFTSMSNLALMPAHGDSMEESFSDGDLLWIDTGVCEVKIDAVYVLALNDQLYVKRLQRRPDGSILMISDNKKYEPYLIENGERQRFRVLGRVIFAWTGKKI</sequence>
<organism evidence="5 6">
    <name type="scientific">Burkholderia vietnamiensis (strain G4 / LMG 22486)</name>
    <name type="common">Burkholderia cepacia (strain R1808)</name>
    <dbReference type="NCBI Taxonomy" id="269482"/>
    <lineage>
        <taxon>Bacteria</taxon>
        <taxon>Pseudomonadati</taxon>
        <taxon>Pseudomonadota</taxon>
        <taxon>Betaproteobacteria</taxon>
        <taxon>Burkholderiales</taxon>
        <taxon>Burkholderiaceae</taxon>
        <taxon>Burkholderia</taxon>
        <taxon>Burkholderia cepacia complex</taxon>
    </lineage>
</organism>
<reference evidence="6" key="1">
    <citation type="submission" date="2007-03" db="EMBL/GenBank/DDBJ databases">
        <title>Complete sequence of chromosome 1 of Burkholderia vietnamiensis G4.</title>
        <authorList>
            <consortium name="US DOE Joint Genome Institute"/>
            <person name="Copeland A."/>
            <person name="Lucas S."/>
            <person name="Lapidus A."/>
            <person name="Barry K."/>
            <person name="Detter J.C."/>
            <person name="Glavina del Rio T."/>
            <person name="Hammon N."/>
            <person name="Israni S."/>
            <person name="Dalin E."/>
            <person name="Tice H."/>
            <person name="Pitluck S."/>
            <person name="Chain P."/>
            <person name="Malfatti S."/>
            <person name="Shin M."/>
            <person name="Vergez L."/>
            <person name="Schmutz J."/>
            <person name="Larimer F."/>
            <person name="Land M."/>
            <person name="Hauser L."/>
            <person name="Kyrpides N."/>
            <person name="Tiedje J."/>
            <person name="Richardson P."/>
        </authorList>
    </citation>
    <scope>NUCLEOTIDE SEQUENCE [LARGE SCALE GENOMIC DNA]</scope>
    <source>
        <strain evidence="6">G4 / LMG 22486</strain>
    </source>
</reference>
<dbReference type="KEGG" id="bvi:Bcep1808_1159"/>
<dbReference type="SMART" id="SM00530">
    <property type="entry name" value="HTH_XRE"/>
    <property type="match status" value="1"/>
</dbReference>
<dbReference type="SUPFAM" id="SSF51306">
    <property type="entry name" value="LexA/Signal peptidase"/>
    <property type="match status" value="1"/>
</dbReference>
<dbReference type="Gene3D" id="2.10.109.10">
    <property type="entry name" value="Umud Fragment, subunit A"/>
    <property type="match status" value="1"/>
</dbReference>
<evidence type="ECO:0000259" key="4">
    <source>
        <dbReference type="PROSITE" id="PS50943"/>
    </source>
</evidence>
<evidence type="ECO:0000256" key="3">
    <source>
        <dbReference type="ARBA" id="ARBA00023163"/>
    </source>
</evidence>
<dbReference type="InterPro" id="IPR015927">
    <property type="entry name" value="Peptidase_S24_S26A/B/C"/>
</dbReference>
<dbReference type="InterPro" id="IPR039418">
    <property type="entry name" value="LexA-like"/>
</dbReference>
<dbReference type="InterPro" id="IPR001387">
    <property type="entry name" value="Cro/C1-type_HTH"/>
</dbReference>
<dbReference type="PANTHER" id="PTHR40661:SF3">
    <property type="entry name" value="FELS-1 PROPHAGE TRANSCRIPTIONAL REGULATOR"/>
    <property type="match status" value="1"/>
</dbReference>
<dbReference type="CDD" id="cd06529">
    <property type="entry name" value="S24_LexA-like"/>
    <property type="match status" value="1"/>
</dbReference>
<protein>
    <submittedName>
        <fullName evidence="5">Putative phage repressor</fullName>
    </submittedName>
</protein>
<evidence type="ECO:0000313" key="6">
    <source>
        <dbReference type="Proteomes" id="UP000002287"/>
    </source>
</evidence>
<dbReference type="Gene3D" id="1.10.260.40">
    <property type="entry name" value="lambda repressor-like DNA-binding domains"/>
    <property type="match status" value="1"/>
</dbReference>
<name>A4JD17_BURVG</name>
<keyword evidence="1" id="KW-0805">Transcription regulation</keyword>
<dbReference type="HOGENOM" id="CLU_066192_1_2_4"/>
<dbReference type="Pfam" id="PF00717">
    <property type="entry name" value="Peptidase_S24"/>
    <property type="match status" value="1"/>
</dbReference>
<evidence type="ECO:0000256" key="2">
    <source>
        <dbReference type="ARBA" id="ARBA00023125"/>
    </source>
</evidence>
<dbReference type="GO" id="GO:0003677">
    <property type="term" value="F:DNA binding"/>
    <property type="evidence" value="ECO:0007669"/>
    <property type="project" value="UniProtKB-KW"/>
</dbReference>
<dbReference type="Pfam" id="PF01381">
    <property type="entry name" value="HTH_3"/>
    <property type="match status" value="1"/>
</dbReference>
<dbReference type="PROSITE" id="PS50943">
    <property type="entry name" value="HTH_CROC1"/>
    <property type="match status" value="1"/>
</dbReference>
<keyword evidence="3" id="KW-0804">Transcription</keyword>
<evidence type="ECO:0000256" key="1">
    <source>
        <dbReference type="ARBA" id="ARBA00023015"/>
    </source>
</evidence>
<dbReference type="Proteomes" id="UP000002287">
    <property type="component" value="Chromosome 1"/>
</dbReference>
<dbReference type="AlphaFoldDB" id="A4JD17"/>
<dbReference type="InterPro" id="IPR010982">
    <property type="entry name" value="Lambda_DNA-bd_dom_sf"/>
</dbReference>
<dbReference type="InterPro" id="IPR036286">
    <property type="entry name" value="LexA/Signal_pep-like_sf"/>
</dbReference>
<accession>A4JD17</accession>
<dbReference type="eggNOG" id="COG2932">
    <property type="taxonomic scope" value="Bacteria"/>
</dbReference>
<dbReference type="EMBL" id="CP000614">
    <property type="protein sequence ID" value="ABO54170.1"/>
    <property type="molecule type" value="Genomic_DNA"/>
</dbReference>
<dbReference type="CDD" id="cd00093">
    <property type="entry name" value="HTH_XRE"/>
    <property type="match status" value="1"/>
</dbReference>
<feature type="domain" description="HTH cro/C1-type" evidence="4">
    <location>
        <begin position="16"/>
        <end position="75"/>
    </location>
</feature>
<dbReference type="SUPFAM" id="SSF47413">
    <property type="entry name" value="lambda repressor-like DNA-binding domains"/>
    <property type="match status" value="1"/>
</dbReference>